<keyword evidence="4" id="KW-1185">Reference proteome</keyword>
<keyword evidence="1" id="KW-0677">Repeat</keyword>
<organism evidence="3 4">
    <name type="scientific">Pseudoflavonifractor hominis</name>
    <dbReference type="NCBI Taxonomy" id="2763059"/>
    <lineage>
        <taxon>Bacteria</taxon>
        <taxon>Bacillati</taxon>
        <taxon>Bacillota</taxon>
        <taxon>Clostridia</taxon>
        <taxon>Eubacteriales</taxon>
        <taxon>Oscillospiraceae</taxon>
        <taxon>Pseudoflavonifractor</taxon>
    </lineage>
</organism>
<dbReference type="InterPro" id="IPR001119">
    <property type="entry name" value="SLH_dom"/>
</dbReference>
<proteinExistence type="predicted"/>
<reference evidence="3 4" key="1">
    <citation type="submission" date="2020-08" db="EMBL/GenBank/DDBJ databases">
        <title>Genome public.</title>
        <authorList>
            <person name="Liu C."/>
            <person name="Sun Q."/>
        </authorList>
    </citation>
    <scope>NUCLEOTIDE SEQUENCE [LARGE SCALE GENOMIC DNA]</scope>
    <source>
        <strain evidence="3 4">New-38</strain>
    </source>
</reference>
<evidence type="ECO:0000259" key="2">
    <source>
        <dbReference type="PROSITE" id="PS51272"/>
    </source>
</evidence>
<name>A0ABR7HRD1_9FIRM</name>
<dbReference type="Proteomes" id="UP000660021">
    <property type="component" value="Unassembled WGS sequence"/>
</dbReference>
<sequence length="476" mass="53275">MSLAQAIALACRLHSIYYADQAVFSNGATWYQPYIDYAIQNGILTAGTYSDYNANATRAQFASILAAALPESALAPINDIASIPDVSAADSYADAVYRLYNAGIIKGKDRYGTFAPESSIQRAEAATIVTLMADPSMRTSFTLDFKLTPQALQGVWRYEERDPDSDYVEYRELIFDGEESIRIFYHENYSGIDHTVPKTGYDLYSRGRVTTEEKATFTNPNASAAAYAQWGIFTNDFVDWRGSGDAKRLTGRISDYVSELNLEEGYLVLVDMAYVSPTYRRYERVSTEPVSDLRTGAESQIKNLDALLATPVPTPNPEPETPEEPVQADPISFGTISLQYIYDRLKFPSTMNVVEMRYGPYDRVAYYANLPDWTKPSGNILSLNHDYYVVKVTLQAANSLGALVTDTYVFLFDLTTGKTIYDFENWAHERVEMSWGATKSEYMSLESEALFLAASVKFQLFTEEETQSIVRTVTSG</sequence>
<accession>A0ABR7HRD1</accession>
<protein>
    <submittedName>
        <fullName evidence="3">S-layer homology domain-containing protein</fullName>
    </submittedName>
</protein>
<gene>
    <name evidence="3" type="ORF">H8S34_03995</name>
</gene>
<comment type="caution">
    <text evidence="3">The sequence shown here is derived from an EMBL/GenBank/DDBJ whole genome shotgun (WGS) entry which is preliminary data.</text>
</comment>
<feature type="domain" description="SLH" evidence="2">
    <location>
        <begin position="79"/>
        <end position="143"/>
    </location>
</feature>
<evidence type="ECO:0000256" key="1">
    <source>
        <dbReference type="ARBA" id="ARBA00022737"/>
    </source>
</evidence>
<evidence type="ECO:0000313" key="3">
    <source>
        <dbReference type="EMBL" id="MBC5729991.1"/>
    </source>
</evidence>
<dbReference type="EMBL" id="JACOPR010000002">
    <property type="protein sequence ID" value="MBC5729991.1"/>
    <property type="molecule type" value="Genomic_DNA"/>
</dbReference>
<evidence type="ECO:0000313" key="4">
    <source>
        <dbReference type="Proteomes" id="UP000660021"/>
    </source>
</evidence>
<dbReference type="PROSITE" id="PS51272">
    <property type="entry name" value="SLH"/>
    <property type="match status" value="1"/>
</dbReference>
<dbReference type="Pfam" id="PF00395">
    <property type="entry name" value="SLH"/>
    <property type="match status" value="1"/>
</dbReference>